<dbReference type="PROSITE" id="PS50878">
    <property type="entry name" value="RT_POL"/>
    <property type="match status" value="1"/>
</dbReference>
<dbReference type="InParanoid" id="A0A6J2X6H1"/>
<evidence type="ECO:0000313" key="3">
    <source>
        <dbReference type="RefSeq" id="XP_030746803.1"/>
    </source>
</evidence>
<dbReference type="AlphaFoldDB" id="A0A6J2X6H1"/>
<protein>
    <submittedName>
        <fullName evidence="3">Uncharacterized protein LOC115875475</fullName>
    </submittedName>
</protein>
<evidence type="ECO:0000313" key="2">
    <source>
        <dbReference type="Proteomes" id="UP000504635"/>
    </source>
</evidence>
<dbReference type="OrthoDB" id="6783874at2759"/>
<dbReference type="Proteomes" id="UP000504635">
    <property type="component" value="Unplaced"/>
</dbReference>
<name>A0A6J2X6H1_SITOR</name>
<dbReference type="GO" id="GO:0071897">
    <property type="term" value="P:DNA biosynthetic process"/>
    <property type="evidence" value="ECO:0007669"/>
    <property type="project" value="UniProtKB-ARBA"/>
</dbReference>
<dbReference type="KEGG" id="soy:115875475"/>
<keyword evidence="2" id="KW-1185">Reference proteome</keyword>
<proteinExistence type="predicted"/>
<dbReference type="InterPro" id="IPR043128">
    <property type="entry name" value="Rev_trsase/Diguanyl_cyclase"/>
</dbReference>
<dbReference type="GeneID" id="115875475"/>
<dbReference type="Pfam" id="PF00078">
    <property type="entry name" value="RVT_1"/>
    <property type="match status" value="1"/>
</dbReference>
<dbReference type="InterPro" id="IPR000477">
    <property type="entry name" value="RT_dom"/>
</dbReference>
<dbReference type="InterPro" id="IPR043502">
    <property type="entry name" value="DNA/RNA_pol_sf"/>
</dbReference>
<dbReference type="PANTHER" id="PTHR47027">
    <property type="entry name" value="REVERSE TRANSCRIPTASE DOMAIN-CONTAINING PROTEIN"/>
    <property type="match status" value="1"/>
</dbReference>
<feature type="domain" description="Reverse transcriptase" evidence="1">
    <location>
        <begin position="1"/>
        <end position="326"/>
    </location>
</feature>
<organism evidence="2 3">
    <name type="scientific">Sitophilus oryzae</name>
    <name type="common">Rice weevil</name>
    <name type="synonym">Curculio oryzae</name>
    <dbReference type="NCBI Taxonomy" id="7048"/>
    <lineage>
        <taxon>Eukaryota</taxon>
        <taxon>Metazoa</taxon>
        <taxon>Ecdysozoa</taxon>
        <taxon>Arthropoda</taxon>
        <taxon>Hexapoda</taxon>
        <taxon>Insecta</taxon>
        <taxon>Pterygota</taxon>
        <taxon>Neoptera</taxon>
        <taxon>Endopterygota</taxon>
        <taxon>Coleoptera</taxon>
        <taxon>Polyphaga</taxon>
        <taxon>Cucujiformia</taxon>
        <taxon>Curculionidae</taxon>
        <taxon>Dryophthorinae</taxon>
        <taxon>Sitophilus</taxon>
    </lineage>
</organism>
<dbReference type="SUPFAM" id="SSF56672">
    <property type="entry name" value="DNA/RNA polymerases"/>
    <property type="match status" value="1"/>
</dbReference>
<evidence type="ECO:0000259" key="1">
    <source>
        <dbReference type="PROSITE" id="PS50878"/>
    </source>
</evidence>
<accession>A0A6J2X6H1</accession>
<reference evidence="3" key="1">
    <citation type="submission" date="2025-08" db="UniProtKB">
        <authorList>
            <consortium name="RefSeq"/>
        </authorList>
    </citation>
    <scope>IDENTIFICATION</scope>
    <source>
        <tissue evidence="3">Gonads</tissue>
    </source>
</reference>
<sequence length="390" mass="46496">MDRVTNEEVLRRMSKDRELLSTVKERKLQYVVHIMRDNRYEVLRLVIEGKIEGRRSVGRRQNSWLKDLRRWFGRTLIEIFRGVVSHTIMASWVANLRRETAVLEEEERYDRYNEMDKNLARAKLLQQWQEKWNNGIYGRWTNRLIPDIQLWLNRLYGEVDYFMSQSKLWEALEKTNISITLIRAVQELYKSNTSQVKKGQTVSKGFSINKDLKQGGCLSPTLFKIYLEQALKTWKWKCELMEIPLNDSILYTLCFGDDQIILAQDYEDLEYMTRKLIEEYHKWGLEVNLNKTEYMCIGGEQQNLILEQQQQEIKHCQKYKYLGMHITNDGSLDEEIKCINNQGKQAIRQLNSILWNKAISKENKHKIYNGIVKSIISYCSEVWSLKERNL</sequence>
<dbReference type="PANTHER" id="PTHR47027:SF20">
    <property type="entry name" value="REVERSE TRANSCRIPTASE-LIKE PROTEIN WITH RNA-DIRECTED DNA POLYMERASE DOMAIN"/>
    <property type="match status" value="1"/>
</dbReference>
<dbReference type="RefSeq" id="XP_030746803.1">
    <property type="nucleotide sequence ID" value="XM_030890943.1"/>
</dbReference>
<dbReference type="Gene3D" id="3.30.70.270">
    <property type="match status" value="1"/>
</dbReference>
<gene>
    <name evidence="3" type="primary">LOC115875475</name>
</gene>